<dbReference type="AlphaFoldDB" id="X1AWB6"/>
<feature type="non-terminal residue" evidence="1">
    <location>
        <position position="1"/>
    </location>
</feature>
<reference evidence="1" key="1">
    <citation type="journal article" date="2014" name="Front. Microbiol.">
        <title>High frequency of phylogenetically diverse reductive dehalogenase-homologous genes in deep subseafloor sedimentary metagenomes.</title>
        <authorList>
            <person name="Kawai M."/>
            <person name="Futagami T."/>
            <person name="Toyoda A."/>
            <person name="Takaki Y."/>
            <person name="Nishi S."/>
            <person name="Hori S."/>
            <person name="Arai W."/>
            <person name="Tsubouchi T."/>
            <person name="Morono Y."/>
            <person name="Uchiyama I."/>
            <person name="Ito T."/>
            <person name="Fujiyama A."/>
            <person name="Inagaki F."/>
            <person name="Takami H."/>
        </authorList>
    </citation>
    <scope>NUCLEOTIDE SEQUENCE</scope>
    <source>
        <strain evidence="1">Expedition CK06-06</strain>
    </source>
</reference>
<comment type="caution">
    <text evidence="1">The sequence shown here is derived from an EMBL/GenBank/DDBJ whole genome shotgun (WGS) entry which is preliminary data.</text>
</comment>
<gene>
    <name evidence="1" type="ORF">S01H4_25349</name>
</gene>
<organism evidence="1">
    <name type="scientific">marine sediment metagenome</name>
    <dbReference type="NCBI Taxonomy" id="412755"/>
    <lineage>
        <taxon>unclassified sequences</taxon>
        <taxon>metagenomes</taxon>
        <taxon>ecological metagenomes</taxon>
    </lineage>
</organism>
<name>X1AWB6_9ZZZZ</name>
<evidence type="ECO:0000313" key="1">
    <source>
        <dbReference type="EMBL" id="GAG76468.1"/>
    </source>
</evidence>
<sequence length="56" mass="6380">TKVMFEMENDSMWSGDRAGTLVYKDGEWVIETEHSGVIKINEWLGAYGGTIEKLKE</sequence>
<protein>
    <submittedName>
        <fullName evidence="1">Uncharacterized protein</fullName>
    </submittedName>
</protein>
<accession>X1AWB6</accession>
<proteinExistence type="predicted"/>
<dbReference type="EMBL" id="BART01012051">
    <property type="protein sequence ID" value="GAG76468.1"/>
    <property type="molecule type" value="Genomic_DNA"/>
</dbReference>